<dbReference type="PANTHER" id="PTHR11062">
    <property type="entry name" value="EXOSTOSIN HEPARAN SULFATE GLYCOSYLTRANSFERASE -RELATED"/>
    <property type="match status" value="1"/>
</dbReference>
<evidence type="ECO:0000259" key="5">
    <source>
        <dbReference type="Pfam" id="PF03016"/>
    </source>
</evidence>
<dbReference type="InterPro" id="IPR004263">
    <property type="entry name" value="Exostosin"/>
</dbReference>
<dbReference type="GO" id="GO:0000139">
    <property type="term" value="C:Golgi membrane"/>
    <property type="evidence" value="ECO:0007669"/>
    <property type="project" value="UniProtKB-SubCell"/>
</dbReference>
<comment type="subcellular location">
    <subcellularLocation>
        <location evidence="1">Golgi apparatus membrane</location>
        <topology evidence="1">Single-pass type II membrane protein</topology>
    </subcellularLocation>
</comment>
<comment type="similarity">
    <text evidence="2">Belongs to the glycosyltransferase 47 family.</text>
</comment>
<dbReference type="PANTHER" id="PTHR11062:SF376">
    <property type="entry name" value="EXOSTOSIN FAMILY PROTEIN"/>
    <property type="match status" value="1"/>
</dbReference>
<organism evidence="6 7">
    <name type="scientific">Edaphochlamys debaryana</name>
    <dbReference type="NCBI Taxonomy" id="47281"/>
    <lineage>
        <taxon>Eukaryota</taxon>
        <taxon>Viridiplantae</taxon>
        <taxon>Chlorophyta</taxon>
        <taxon>core chlorophytes</taxon>
        <taxon>Chlorophyceae</taxon>
        <taxon>CS clade</taxon>
        <taxon>Chlamydomonadales</taxon>
        <taxon>Chlamydomonadales incertae sedis</taxon>
        <taxon>Edaphochlamys</taxon>
    </lineage>
</organism>
<reference evidence="6" key="1">
    <citation type="journal article" date="2020" name="bioRxiv">
        <title>Comparative genomics of Chlamydomonas.</title>
        <authorList>
            <person name="Craig R.J."/>
            <person name="Hasan A.R."/>
            <person name="Ness R.W."/>
            <person name="Keightley P.D."/>
        </authorList>
    </citation>
    <scope>NUCLEOTIDE SEQUENCE</scope>
    <source>
        <strain evidence="6">CCAP 11/70</strain>
    </source>
</reference>
<dbReference type="Pfam" id="PF03016">
    <property type="entry name" value="Exostosin_GT47"/>
    <property type="match status" value="1"/>
</dbReference>
<evidence type="ECO:0000256" key="1">
    <source>
        <dbReference type="ARBA" id="ARBA00004323"/>
    </source>
</evidence>
<dbReference type="AlphaFoldDB" id="A0A836C067"/>
<evidence type="ECO:0000256" key="3">
    <source>
        <dbReference type="ARBA" id="ARBA00023034"/>
    </source>
</evidence>
<proteinExistence type="inferred from homology"/>
<sequence length="589" mass="65566">MLLERCSALGFAEPSDCTAAPLACMGGCSGAGECVAGFCKCRPGHFGADCSLSLGRDGKPQLLAGRGYTPRSRGPRVYMYELPPEFTTWRNEAHLDRPTTHHFIERLTATGARVADGDDADWYFIPLTIRGRKDDFPTLNATISLIREVHPWWNKTMGHRHFIIALGDKGRAESDQHPLSYQPARKASAQGQPMSYEQLYEANNQTLVTENVTWVTHWGLYQDRDPFNFRASHRNATDVVLPVFLSTFKLQGMGLLTSRNHPLFGKNASTALRKRSGPTFFFAGRICGDRQRPSIVGGRATCRDDSEEGLLYSGGTRQMVHYHHWNRKGFYVKHDDDKYGEHMLTAKYCFGAMGGGHGQRQIQAVLAGCVPVQISDHVLEAFEPFLDWNKFGVRVAEKDIPRLHTVLGSISKKEYERKQQRLRCAAQHMAFSTVTGALMGESGRYDAFETLLEILRSKGEHPGVPPERLRSVDPRLDAFLDCRADDDEEAWEQEEQAQEKVEEVGRAVATRRLARRSRSSNKAEVEGVTPGVGGSQGRRQQLCSASPLDKGAQGVTLCSTVYDIGQPLYGGLMCASSPTELVRCPRPWA</sequence>
<keyword evidence="3" id="KW-0333">Golgi apparatus</keyword>
<gene>
    <name evidence="6" type="ORF">HYH03_007793</name>
</gene>
<feature type="region of interest" description="Disordered" evidence="4">
    <location>
        <begin position="515"/>
        <end position="541"/>
    </location>
</feature>
<evidence type="ECO:0000313" key="7">
    <source>
        <dbReference type="Proteomes" id="UP000612055"/>
    </source>
</evidence>
<evidence type="ECO:0000313" key="6">
    <source>
        <dbReference type="EMBL" id="KAG2494158.1"/>
    </source>
</evidence>
<dbReference type="Proteomes" id="UP000612055">
    <property type="component" value="Unassembled WGS sequence"/>
</dbReference>
<dbReference type="GO" id="GO:0016757">
    <property type="term" value="F:glycosyltransferase activity"/>
    <property type="evidence" value="ECO:0007669"/>
    <property type="project" value="InterPro"/>
</dbReference>
<name>A0A836C067_9CHLO</name>
<dbReference type="OrthoDB" id="527242at2759"/>
<comment type="caution">
    <text evidence="6">The sequence shown here is derived from an EMBL/GenBank/DDBJ whole genome shotgun (WGS) entry which is preliminary data.</text>
</comment>
<evidence type="ECO:0000256" key="2">
    <source>
        <dbReference type="ARBA" id="ARBA00010271"/>
    </source>
</evidence>
<dbReference type="EMBL" id="JAEHOE010000033">
    <property type="protein sequence ID" value="KAG2494158.1"/>
    <property type="molecule type" value="Genomic_DNA"/>
</dbReference>
<evidence type="ECO:0000256" key="4">
    <source>
        <dbReference type="SAM" id="MobiDB-lite"/>
    </source>
</evidence>
<keyword evidence="7" id="KW-1185">Reference proteome</keyword>
<dbReference type="InterPro" id="IPR040911">
    <property type="entry name" value="Exostosin_GT47"/>
</dbReference>
<protein>
    <recommendedName>
        <fullName evidence="5">Exostosin GT47 domain-containing protein</fullName>
    </recommendedName>
</protein>
<feature type="domain" description="Exostosin GT47" evidence="5">
    <location>
        <begin position="73"/>
        <end position="409"/>
    </location>
</feature>
<accession>A0A836C067</accession>